<protein>
    <submittedName>
        <fullName evidence="1">Uncharacterized protein</fullName>
    </submittedName>
</protein>
<accession>A0A7W4I5X0</accession>
<evidence type="ECO:0000313" key="2">
    <source>
        <dbReference type="Proteomes" id="UP000550787"/>
    </source>
</evidence>
<reference evidence="1 2" key="1">
    <citation type="submission" date="2020-04" db="EMBL/GenBank/DDBJ databases">
        <title>Description of novel Gluconacetobacter.</title>
        <authorList>
            <person name="Sombolestani A."/>
        </authorList>
    </citation>
    <scope>NUCLEOTIDE SEQUENCE [LARGE SCALE GENOMIC DNA]</scope>
    <source>
        <strain evidence="1 2">LMG 7603</strain>
    </source>
</reference>
<gene>
    <name evidence="1" type="ORF">HLH33_11095</name>
</gene>
<dbReference type="EMBL" id="JABEQG010000019">
    <property type="protein sequence ID" value="MBB2156850.1"/>
    <property type="molecule type" value="Genomic_DNA"/>
</dbReference>
<name>A0A7W4I5X0_GLUDI</name>
<sequence length="59" mass="6430">MRFLEDYRDSVEQRMLGQWRAGTATLAQEHEARGRAAVAGEIAALQWAEMAAFYGGGGA</sequence>
<dbReference type="Proteomes" id="UP000550787">
    <property type="component" value="Unassembled WGS sequence"/>
</dbReference>
<organism evidence="1 2">
    <name type="scientific">Gluconacetobacter diazotrophicus</name>
    <name type="common">Acetobacter diazotrophicus</name>
    <dbReference type="NCBI Taxonomy" id="33996"/>
    <lineage>
        <taxon>Bacteria</taxon>
        <taxon>Pseudomonadati</taxon>
        <taxon>Pseudomonadota</taxon>
        <taxon>Alphaproteobacteria</taxon>
        <taxon>Acetobacterales</taxon>
        <taxon>Acetobacteraceae</taxon>
        <taxon>Gluconacetobacter</taxon>
    </lineage>
</organism>
<comment type="caution">
    <text evidence="1">The sequence shown here is derived from an EMBL/GenBank/DDBJ whole genome shotgun (WGS) entry which is preliminary data.</text>
</comment>
<dbReference type="AlphaFoldDB" id="A0A7W4I5X0"/>
<evidence type="ECO:0000313" key="1">
    <source>
        <dbReference type="EMBL" id="MBB2156850.1"/>
    </source>
</evidence>
<proteinExistence type="predicted"/>